<comment type="similarity">
    <text evidence="4">Belongs to the sorting nexin family.</text>
</comment>
<sequence>QPEFIISVDDPQKVGDPIRGYTMYTVHTRTTSPLFSKSTFSVLRRYSDFLWLYETLSLNNPGVVVPPVPEKNPFGRFDDQFVAQRRQALENCIAKIANHPVLGKDADLKLFLESDTFSLDIKHRKAEQQQERGGLMATIGQSIAGPRFVETDEWFDRQKAYLDTLEVQLRALVKAIEMVSKHRSELAAAEGEFAQTVSDLAASDLGQSLSSSLAALAEVEKKAREIEAEQAKQDVVTLLGTADEYARLINSVRMAFSSRVRTYHAWQNADNDLRRVKLNHERNRAQGRIPSERLGHSLSQIADAERRALDAKQAFDHVSKLVKSEVARFEQERIEDFKISLEIFLDGMILRQKEVRCERRFLCIFYLRILTSPASIQLIASRENFQQQLLKKVPSGHVSNGSITGITTAV</sequence>
<reference evidence="12 13" key="1">
    <citation type="journal article" date="2012" name="New Phytol.">
        <title>Insight into trade-off between wood decay and parasitism from the genome of a fungal forest pathogen.</title>
        <authorList>
            <person name="Olson A."/>
            <person name="Aerts A."/>
            <person name="Asiegbu F."/>
            <person name="Belbahri L."/>
            <person name="Bouzid O."/>
            <person name="Broberg A."/>
            <person name="Canback B."/>
            <person name="Coutinho P.M."/>
            <person name="Cullen D."/>
            <person name="Dalman K."/>
            <person name="Deflorio G."/>
            <person name="van Diepen L.T."/>
            <person name="Dunand C."/>
            <person name="Duplessis S."/>
            <person name="Durling M."/>
            <person name="Gonthier P."/>
            <person name="Grimwood J."/>
            <person name="Fossdal C.G."/>
            <person name="Hansson D."/>
            <person name="Henrissat B."/>
            <person name="Hietala A."/>
            <person name="Himmelstrand K."/>
            <person name="Hoffmeister D."/>
            <person name="Hogberg N."/>
            <person name="James T.Y."/>
            <person name="Karlsson M."/>
            <person name="Kohler A."/>
            <person name="Kues U."/>
            <person name="Lee Y.H."/>
            <person name="Lin Y.C."/>
            <person name="Lind M."/>
            <person name="Lindquist E."/>
            <person name="Lombard V."/>
            <person name="Lucas S."/>
            <person name="Lunden K."/>
            <person name="Morin E."/>
            <person name="Murat C."/>
            <person name="Park J."/>
            <person name="Raffaello T."/>
            <person name="Rouze P."/>
            <person name="Salamov A."/>
            <person name="Schmutz J."/>
            <person name="Solheim H."/>
            <person name="Stahlberg J."/>
            <person name="Velez H."/>
            <person name="de Vries R.P."/>
            <person name="Wiebenga A."/>
            <person name="Woodward S."/>
            <person name="Yakovlev I."/>
            <person name="Garbelotto M."/>
            <person name="Martin F."/>
            <person name="Grigoriev I.V."/>
            <person name="Stenlid J."/>
        </authorList>
    </citation>
    <scope>NUCLEOTIDE SEQUENCE [LARGE SCALE GENOMIC DNA]</scope>
    <source>
        <strain evidence="12 13">TC 32-1</strain>
    </source>
</reference>
<accession>W4JZZ6</accession>
<dbReference type="InterPro" id="IPR036871">
    <property type="entry name" value="PX_dom_sf"/>
</dbReference>
<protein>
    <recommendedName>
        <fullName evidence="11">PX domain-containing protein</fullName>
    </recommendedName>
</protein>
<evidence type="ECO:0000313" key="13">
    <source>
        <dbReference type="Proteomes" id="UP000030671"/>
    </source>
</evidence>
<organism evidence="12 13">
    <name type="scientific">Heterobasidion irregulare (strain TC 32-1)</name>
    <dbReference type="NCBI Taxonomy" id="747525"/>
    <lineage>
        <taxon>Eukaryota</taxon>
        <taxon>Fungi</taxon>
        <taxon>Dikarya</taxon>
        <taxon>Basidiomycota</taxon>
        <taxon>Agaricomycotina</taxon>
        <taxon>Agaricomycetes</taxon>
        <taxon>Russulales</taxon>
        <taxon>Bondarzewiaceae</taxon>
        <taxon>Heterobasidion</taxon>
        <taxon>Heterobasidion annosum species complex</taxon>
    </lineage>
</organism>
<keyword evidence="8" id="KW-0653">Protein transport</keyword>
<dbReference type="GO" id="GO:0042147">
    <property type="term" value="P:retrograde transport, endosome to Golgi"/>
    <property type="evidence" value="ECO:0007669"/>
    <property type="project" value="TreeGrafter"/>
</dbReference>
<gene>
    <name evidence="12" type="ORF">HETIRDRAFT_323471</name>
</gene>
<dbReference type="GO" id="GO:0015031">
    <property type="term" value="P:protein transport"/>
    <property type="evidence" value="ECO:0007669"/>
    <property type="project" value="UniProtKB-KW"/>
</dbReference>
<proteinExistence type="inferred from homology"/>
<dbReference type="GO" id="GO:0045053">
    <property type="term" value="P:protein retention in Golgi apparatus"/>
    <property type="evidence" value="ECO:0007669"/>
    <property type="project" value="TreeGrafter"/>
</dbReference>
<keyword evidence="5" id="KW-0813">Transport</keyword>
<dbReference type="SUPFAM" id="SSF103657">
    <property type="entry name" value="BAR/IMD domain-like"/>
    <property type="match status" value="1"/>
</dbReference>
<dbReference type="GO" id="GO:0035091">
    <property type="term" value="F:phosphatidylinositol binding"/>
    <property type="evidence" value="ECO:0007669"/>
    <property type="project" value="InterPro"/>
</dbReference>
<dbReference type="InParanoid" id="W4JZZ6"/>
<dbReference type="Pfam" id="PF00787">
    <property type="entry name" value="PX"/>
    <property type="match status" value="1"/>
</dbReference>
<dbReference type="InterPro" id="IPR027267">
    <property type="entry name" value="AH/BAR_dom_sf"/>
</dbReference>
<dbReference type="KEGG" id="hir:HETIRDRAFT_323471"/>
<evidence type="ECO:0000313" key="12">
    <source>
        <dbReference type="EMBL" id="ETW79049.1"/>
    </source>
</evidence>
<dbReference type="PANTHER" id="PTHR10555">
    <property type="entry name" value="SORTING NEXIN"/>
    <property type="match status" value="1"/>
</dbReference>
<dbReference type="GO" id="GO:0030904">
    <property type="term" value="C:retromer complex"/>
    <property type="evidence" value="ECO:0007669"/>
    <property type="project" value="UniProtKB-ARBA"/>
</dbReference>
<dbReference type="EMBL" id="KI925461">
    <property type="protein sequence ID" value="ETW79049.1"/>
    <property type="molecule type" value="Genomic_DNA"/>
</dbReference>
<dbReference type="PROSITE" id="PS50195">
    <property type="entry name" value="PX"/>
    <property type="match status" value="1"/>
</dbReference>
<evidence type="ECO:0000256" key="10">
    <source>
        <dbReference type="ARBA" id="ARBA00023136"/>
    </source>
</evidence>
<dbReference type="PANTHER" id="PTHR10555:SF170">
    <property type="entry name" value="FI18122P1"/>
    <property type="match status" value="1"/>
</dbReference>
<evidence type="ECO:0000256" key="9">
    <source>
        <dbReference type="ARBA" id="ARBA00023034"/>
    </source>
</evidence>
<keyword evidence="10" id="KW-0472">Membrane</keyword>
<dbReference type="FunCoup" id="W4JZZ6">
    <property type="interactions" value="564"/>
</dbReference>
<dbReference type="InterPro" id="IPR015404">
    <property type="entry name" value="Vps5_C"/>
</dbReference>
<dbReference type="RefSeq" id="XP_009549320.1">
    <property type="nucleotide sequence ID" value="XM_009551025.1"/>
</dbReference>
<feature type="non-terminal residue" evidence="12">
    <location>
        <position position="1"/>
    </location>
</feature>
<dbReference type="Gene3D" id="1.20.1270.60">
    <property type="entry name" value="Arfaptin homology (AH) domain/BAR domain"/>
    <property type="match status" value="1"/>
</dbReference>
<evidence type="ECO:0000256" key="2">
    <source>
        <dbReference type="ARBA" id="ARBA00004496"/>
    </source>
</evidence>
<dbReference type="OrthoDB" id="271164at2759"/>
<dbReference type="InterPro" id="IPR001683">
    <property type="entry name" value="PX_dom"/>
</dbReference>
<dbReference type="Pfam" id="PF09325">
    <property type="entry name" value="Vps5"/>
    <property type="match status" value="1"/>
</dbReference>
<dbReference type="FunFam" id="1.20.1270.60:FF:000022">
    <property type="entry name" value="Sorting nexin 3 protein"/>
    <property type="match status" value="1"/>
</dbReference>
<keyword evidence="7" id="KW-0597">Phosphoprotein</keyword>
<evidence type="ECO:0000256" key="3">
    <source>
        <dbReference type="ARBA" id="ARBA00004555"/>
    </source>
</evidence>
<keyword evidence="13" id="KW-1185">Reference proteome</keyword>
<dbReference type="SMART" id="SM00312">
    <property type="entry name" value="PX"/>
    <property type="match status" value="1"/>
</dbReference>
<dbReference type="GeneID" id="20670965"/>
<dbReference type="eggNOG" id="KOG2273">
    <property type="taxonomic scope" value="Eukaryota"/>
</dbReference>
<dbReference type="Gene3D" id="3.30.1520.10">
    <property type="entry name" value="Phox-like domain"/>
    <property type="match status" value="1"/>
</dbReference>
<dbReference type="GO" id="GO:0005768">
    <property type="term" value="C:endosome"/>
    <property type="evidence" value="ECO:0007669"/>
    <property type="project" value="TreeGrafter"/>
</dbReference>
<dbReference type="HOGENOM" id="CLU_022783_1_2_1"/>
<dbReference type="GO" id="GO:0005794">
    <property type="term" value="C:Golgi apparatus"/>
    <property type="evidence" value="ECO:0007669"/>
    <property type="project" value="UniProtKB-SubCell"/>
</dbReference>
<dbReference type="AlphaFoldDB" id="W4JZZ6"/>
<evidence type="ECO:0000256" key="4">
    <source>
        <dbReference type="ARBA" id="ARBA00010883"/>
    </source>
</evidence>
<dbReference type="FunFam" id="3.30.1520.10:FF:000013">
    <property type="entry name" value="Putative Sorting nexin 3"/>
    <property type="match status" value="1"/>
</dbReference>
<dbReference type="GO" id="GO:0005829">
    <property type="term" value="C:cytosol"/>
    <property type="evidence" value="ECO:0007669"/>
    <property type="project" value="GOC"/>
</dbReference>
<evidence type="ECO:0000256" key="1">
    <source>
        <dbReference type="ARBA" id="ARBA00004287"/>
    </source>
</evidence>
<dbReference type="STRING" id="747525.W4JZZ6"/>
<evidence type="ECO:0000256" key="8">
    <source>
        <dbReference type="ARBA" id="ARBA00022927"/>
    </source>
</evidence>
<evidence type="ECO:0000256" key="6">
    <source>
        <dbReference type="ARBA" id="ARBA00022490"/>
    </source>
</evidence>
<evidence type="ECO:0000259" key="11">
    <source>
        <dbReference type="PROSITE" id="PS50195"/>
    </source>
</evidence>
<keyword evidence="9" id="KW-0333">Golgi apparatus</keyword>
<dbReference type="Proteomes" id="UP000030671">
    <property type="component" value="Unassembled WGS sequence"/>
</dbReference>
<keyword evidence="6" id="KW-0963">Cytoplasm</keyword>
<comment type="subcellular location">
    <subcellularLocation>
        <location evidence="2">Cytoplasm</location>
    </subcellularLocation>
    <subcellularLocation>
        <location evidence="3">Golgi apparatus</location>
    </subcellularLocation>
    <subcellularLocation>
        <location evidence="1">Membrane</location>
        <topology evidence="1">Peripheral membrane protein</topology>
        <orientation evidence="1">Cytoplasmic side</orientation>
    </subcellularLocation>
</comment>
<dbReference type="SUPFAM" id="SSF64268">
    <property type="entry name" value="PX domain"/>
    <property type="match status" value="1"/>
</dbReference>
<evidence type="ECO:0000256" key="5">
    <source>
        <dbReference type="ARBA" id="ARBA00022448"/>
    </source>
</evidence>
<name>W4JZZ6_HETIT</name>
<feature type="domain" description="PX" evidence="11">
    <location>
        <begin position="2"/>
        <end position="118"/>
    </location>
</feature>
<evidence type="ECO:0000256" key="7">
    <source>
        <dbReference type="ARBA" id="ARBA00022553"/>
    </source>
</evidence>